<dbReference type="AlphaFoldDB" id="A0AAV6UW96"/>
<accession>A0AAV6UW96</accession>
<dbReference type="EMBL" id="JAFNEN010000235">
    <property type="protein sequence ID" value="KAG8188590.1"/>
    <property type="molecule type" value="Genomic_DNA"/>
</dbReference>
<evidence type="ECO:0000313" key="3">
    <source>
        <dbReference type="Proteomes" id="UP000827092"/>
    </source>
</evidence>
<keyword evidence="3" id="KW-1185">Reference proteome</keyword>
<feature type="region of interest" description="Disordered" evidence="1">
    <location>
        <begin position="90"/>
        <end position="112"/>
    </location>
</feature>
<organism evidence="2 3">
    <name type="scientific">Oedothorax gibbosus</name>
    <dbReference type="NCBI Taxonomy" id="931172"/>
    <lineage>
        <taxon>Eukaryota</taxon>
        <taxon>Metazoa</taxon>
        <taxon>Ecdysozoa</taxon>
        <taxon>Arthropoda</taxon>
        <taxon>Chelicerata</taxon>
        <taxon>Arachnida</taxon>
        <taxon>Araneae</taxon>
        <taxon>Araneomorphae</taxon>
        <taxon>Entelegynae</taxon>
        <taxon>Araneoidea</taxon>
        <taxon>Linyphiidae</taxon>
        <taxon>Erigoninae</taxon>
        <taxon>Oedothorax</taxon>
    </lineage>
</organism>
<evidence type="ECO:0000313" key="2">
    <source>
        <dbReference type="EMBL" id="KAG8188590.1"/>
    </source>
</evidence>
<reference evidence="2 3" key="1">
    <citation type="journal article" date="2022" name="Nat. Ecol. Evol.">
        <title>A masculinizing supergene underlies an exaggerated male reproductive morph in a spider.</title>
        <authorList>
            <person name="Hendrickx F."/>
            <person name="De Corte Z."/>
            <person name="Sonet G."/>
            <person name="Van Belleghem S.M."/>
            <person name="Kostlbacher S."/>
            <person name="Vangestel C."/>
        </authorList>
    </citation>
    <scope>NUCLEOTIDE SEQUENCE [LARGE SCALE GENOMIC DNA]</scope>
    <source>
        <strain evidence="2">W744_W776</strain>
    </source>
</reference>
<evidence type="ECO:0000256" key="1">
    <source>
        <dbReference type="SAM" id="MobiDB-lite"/>
    </source>
</evidence>
<dbReference type="Proteomes" id="UP000827092">
    <property type="component" value="Unassembled WGS sequence"/>
</dbReference>
<sequence>MPKSAMPSSNLRSTFVIVTDHKALPTPRLLAAHRRKTERDFELPYATSKKHLEPANEKYVQTAQRRCHAIRLQGFEIRLCGGDTIDCPRNLVEEGPSPDTVKDWRSPNKTRQ</sequence>
<proteinExistence type="predicted"/>
<protein>
    <submittedName>
        <fullName evidence="2">Uncharacterized protein</fullName>
    </submittedName>
</protein>
<gene>
    <name evidence="2" type="ORF">JTE90_005946</name>
</gene>
<comment type="caution">
    <text evidence="2">The sequence shown here is derived from an EMBL/GenBank/DDBJ whole genome shotgun (WGS) entry which is preliminary data.</text>
</comment>
<name>A0AAV6UW96_9ARAC</name>